<protein>
    <recommendedName>
        <fullName evidence="6">3-methyladenine DNA glycosylase</fullName>
    </recommendedName>
</protein>
<comment type="caution">
    <text evidence="5">The sequence shown here is derived from an EMBL/GenBank/DDBJ whole genome shotgun (WGS) entry which is preliminary data.</text>
</comment>
<dbReference type="InterPro" id="IPR011034">
    <property type="entry name" value="Formyl_transferase-like_C_sf"/>
</dbReference>
<sequence length="130" mass="15037">EEVEAYRGEEDLACHASKGRTSRSEIMYHEGGKIYVYFIYGMYWMLNIVTGENSIPQAVLIRRIEGFSGPGKLTSNLSIDKSFYGEDLVFSKRIWLENSNEGVNFFATSRVGINYAGKYWKNKPWRFILK</sequence>
<keyword evidence="4" id="KW-0234">DNA repair</keyword>
<dbReference type="PANTHER" id="PTHR10429:SF0">
    <property type="entry name" value="DNA-3-METHYLADENINE GLYCOSYLASE"/>
    <property type="match status" value="1"/>
</dbReference>
<dbReference type="AlphaFoldDB" id="X1UHB6"/>
<dbReference type="GO" id="GO:0003905">
    <property type="term" value="F:alkylbase DNA N-glycosylase activity"/>
    <property type="evidence" value="ECO:0007669"/>
    <property type="project" value="InterPro"/>
</dbReference>
<evidence type="ECO:0000256" key="3">
    <source>
        <dbReference type="ARBA" id="ARBA00022801"/>
    </source>
</evidence>
<feature type="non-terminal residue" evidence="5">
    <location>
        <position position="1"/>
    </location>
</feature>
<organism evidence="5">
    <name type="scientific">marine sediment metagenome</name>
    <dbReference type="NCBI Taxonomy" id="412755"/>
    <lineage>
        <taxon>unclassified sequences</taxon>
        <taxon>metagenomes</taxon>
        <taxon>ecological metagenomes</taxon>
    </lineage>
</organism>
<accession>X1UHB6</accession>
<proteinExistence type="inferred from homology"/>
<evidence type="ECO:0000256" key="4">
    <source>
        <dbReference type="ARBA" id="ARBA00023204"/>
    </source>
</evidence>
<dbReference type="Gene3D" id="3.10.300.10">
    <property type="entry name" value="Methylpurine-DNA glycosylase (MPG)"/>
    <property type="match status" value="2"/>
</dbReference>
<dbReference type="SUPFAM" id="SSF50486">
    <property type="entry name" value="FMT C-terminal domain-like"/>
    <property type="match status" value="1"/>
</dbReference>
<evidence type="ECO:0000256" key="2">
    <source>
        <dbReference type="ARBA" id="ARBA00022763"/>
    </source>
</evidence>
<keyword evidence="3" id="KW-0378">Hydrolase</keyword>
<dbReference type="InterPro" id="IPR036995">
    <property type="entry name" value="MPG_sf"/>
</dbReference>
<evidence type="ECO:0000256" key="1">
    <source>
        <dbReference type="ARBA" id="ARBA00009232"/>
    </source>
</evidence>
<reference evidence="5" key="1">
    <citation type="journal article" date="2014" name="Front. Microbiol.">
        <title>High frequency of phylogenetically diverse reductive dehalogenase-homologous genes in deep subseafloor sedimentary metagenomes.</title>
        <authorList>
            <person name="Kawai M."/>
            <person name="Futagami T."/>
            <person name="Toyoda A."/>
            <person name="Takaki Y."/>
            <person name="Nishi S."/>
            <person name="Hori S."/>
            <person name="Arai W."/>
            <person name="Tsubouchi T."/>
            <person name="Morono Y."/>
            <person name="Uchiyama I."/>
            <person name="Ito T."/>
            <person name="Fujiyama A."/>
            <person name="Inagaki F."/>
            <person name="Takami H."/>
        </authorList>
    </citation>
    <scope>NUCLEOTIDE SEQUENCE</scope>
    <source>
        <strain evidence="5">Expedition CK06-06</strain>
    </source>
</reference>
<keyword evidence="2" id="KW-0227">DNA damage</keyword>
<dbReference type="CDD" id="cd00540">
    <property type="entry name" value="AAG"/>
    <property type="match status" value="1"/>
</dbReference>
<name>X1UHB6_9ZZZZ</name>
<dbReference type="PANTHER" id="PTHR10429">
    <property type="entry name" value="DNA-3-METHYLADENINE GLYCOSYLASE"/>
    <property type="match status" value="1"/>
</dbReference>
<comment type="similarity">
    <text evidence="1">Belongs to the DNA glycosylase MPG family.</text>
</comment>
<evidence type="ECO:0008006" key="6">
    <source>
        <dbReference type="Google" id="ProtNLM"/>
    </source>
</evidence>
<dbReference type="Pfam" id="PF02245">
    <property type="entry name" value="Pur_DNA_glyco"/>
    <property type="match status" value="2"/>
</dbReference>
<dbReference type="EMBL" id="BARW01038921">
    <property type="protein sequence ID" value="GAJ16934.1"/>
    <property type="molecule type" value="Genomic_DNA"/>
</dbReference>
<dbReference type="GO" id="GO:0006284">
    <property type="term" value="P:base-excision repair"/>
    <property type="evidence" value="ECO:0007669"/>
    <property type="project" value="InterPro"/>
</dbReference>
<gene>
    <name evidence="5" type="ORF">S12H4_59526</name>
</gene>
<dbReference type="GO" id="GO:0003677">
    <property type="term" value="F:DNA binding"/>
    <property type="evidence" value="ECO:0007669"/>
    <property type="project" value="InterPro"/>
</dbReference>
<evidence type="ECO:0000313" key="5">
    <source>
        <dbReference type="EMBL" id="GAJ16934.1"/>
    </source>
</evidence>
<dbReference type="InterPro" id="IPR003180">
    <property type="entry name" value="MPG"/>
</dbReference>